<dbReference type="EMBL" id="UINC01210304">
    <property type="protein sequence ID" value="SVE33711.1"/>
    <property type="molecule type" value="Genomic_DNA"/>
</dbReference>
<dbReference type="GO" id="GO:0005737">
    <property type="term" value="C:cytoplasm"/>
    <property type="evidence" value="ECO:0007669"/>
    <property type="project" value="TreeGrafter"/>
</dbReference>
<reference evidence="1" key="1">
    <citation type="submission" date="2018-05" db="EMBL/GenBank/DDBJ databases">
        <authorList>
            <person name="Lanie J.A."/>
            <person name="Ng W.-L."/>
            <person name="Kazmierczak K.M."/>
            <person name="Andrzejewski T.M."/>
            <person name="Davidsen T.M."/>
            <person name="Wayne K.J."/>
            <person name="Tettelin H."/>
            <person name="Glass J.I."/>
            <person name="Rusch D."/>
            <person name="Podicherti R."/>
            <person name="Tsui H.-C.T."/>
            <person name="Winkler M.E."/>
        </authorList>
    </citation>
    <scope>NUCLEOTIDE SEQUENCE</scope>
</reference>
<dbReference type="PANTHER" id="PTHR30143">
    <property type="entry name" value="ACID HYDRATASE"/>
    <property type="match status" value="1"/>
</dbReference>
<protein>
    <recommendedName>
        <fullName evidence="2">2-keto-4-pentenoate hydratase</fullName>
    </recommendedName>
</protein>
<name>A0A383CNK7_9ZZZZ</name>
<dbReference type="AlphaFoldDB" id="A0A383CNK7"/>
<evidence type="ECO:0000313" key="1">
    <source>
        <dbReference type="EMBL" id="SVE33711.1"/>
    </source>
</evidence>
<feature type="non-terminal residue" evidence="1">
    <location>
        <position position="132"/>
    </location>
</feature>
<dbReference type="GO" id="GO:0008684">
    <property type="term" value="F:2-oxopent-4-enoate hydratase activity"/>
    <property type="evidence" value="ECO:0007669"/>
    <property type="project" value="TreeGrafter"/>
</dbReference>
<dbReference type="PANTHER" id="PTHR30143:SF0">
    <property type="entry name" value="2-KETO-4-PENTENOATE HYDRATASE"/>
    <property type="match status" value="1"/>
</dbReference>
<dbReference type="InterPro" id="IPR036663">
    <property type="entry name" value="Fumarylacetoacetase_C_sf"/>
</dbReference>
<dbReference type="SUPFAM" id="SSF56529">
    <property type="entry name" value="FAH"/>
    <property type="match status" value="1"/>
</dbReference>
<accession>A0A383CNK7</accession>
<evidence type="ECO:0008006" key="2">
    <source>
        <dbReference type="Google" id="ProtNLM"/>
    </source>
</evidence>
<gene>
    <name evidence="1" type="ORF">METZ01_LOCUS486565</name>
</gene>
<dbReference type="InterPro" id="IPR050772">
    <property type="entry name" value="Hydratase-Decarb/MhpD_sf"/>
</dbReference>
<dbReference type="Gene3D" id="3.90.850.10">
    <property type="entry name" value="Fumarylacetoacetase-like, C-terminal domain"/>
    <property type="match status" value="1"/>
</dbReference>
<sequence>MDNTFIEQAVKLLVGARASHHRLEALPVECRPETIEDAYQVQNGLINHLRLEVGGWKVGATSAKAQTMLGTNEPFAGRMFKLGILDSAGELSMADLFAPGVEVEVAFCLGHDLPAGSVYNRDEVAAAVSSLH</sequence>
<proteinExistence type="predicted"/>
<organism evidence="1">
    <name type="scientific">marine metagenome</name>
    <dbReference type="NCBI Taxonomy" id="408172"/>
    <lineage>
        <taxon>unclassified sequences</taxon>
        <taxon>metagenomes</taxon>
        <taxon>ecological metagenomes</taxon>
    </lineage>
</organism>